<feature type="region of interest" description="Disordered" evidence="1">
    <location>
        <begin position="26"/>
        <end position="97"/>
    </location>
</feature>
<gene>
    <name evidence="2" type="ORF">PCOR1329_LOCUS33706</name>
</gene>
<keyword evidence="3" id="KW-1185">Reference proteome</keyword>
<protein>
    <submittedName>
        <fullName evidence="2">Uncharacterized protein</fullName>
    </submittedName>
</protein>
<proteinExistence type="predicted"/>
<name>A0ABN9SY66_9DINO</name>
<reference evidence="2" key="1">
    <citation type="submission" date="2023-10" db="EMBL/GenBank/DDBJ databases">
        <authorList>
            <person name="Chen Y."/>
            <person name="Shah S."/>
            <person name="Dougan E. K."/>
            <person name="Thang M."/>
            <person name="Chan C."/>
        </authorList>
    </citation>
    <scope>NUCLEOTIDE SEQUENCE [LARGE SCALE GENOMIC DNA]</scope>
</reference>
<evidence type="ECO:0000256" key="1">
    <source>
        <dbReference type="SAM" id="MobiDB-lite"/>
    </source>
</evidence>
<organism evidence="2 3">
    <name type="scientific">Prorocentrum cordatum</name>
    <dbReference type="NCBI Taxonomy" id="2364126"/>
    <lineage>
        <taxon>Eukaryota</taxon>
        <taxon>Sar</taxon>
        <taxon>Alveolata</taxon>
        <taxon>Dinophyceae</taxon>
        <taxon>Prorocentrales</taxon>
        <taxon>Prorocentraceae</taxon>
        <taxon>Prorocentrum</taxon>
    </lineage>
</organism>
<accession>A0ABN9SY66</accession>
<sequence length="215" mass="23732">MLFIPDGGFLSKWGDRNPVQAAIPCDGAVGRNGSTAPRPVAEEGAKLKSGVALSRRNRRDPVARAPGAGGGLGGGRWTRGESPTSQRASRSRRRRLQRRWKRDLLKASLTRDDLARPALSALGAMTQGCSVLCRISSRALQEDVRAQPRPPAMPAPGHHWRQAWAKARVSWESHIRRGHDPQAWTPRVLGHRGAEWLSWQRLIGNASRYAPTHRC</sequence>
<dbReference type="Proteomes" id="UP001189429">
    <property type="component" value="Unassembled WGS sequence"/>
</dbReference>
<feature type="compositionally biased region" description="Gly residues" evidence="1">
    <location>
        <begin position="67"/>
        <end position="77"/>
    </location>
</feature>
<evidence type="ECO:0000313" key="3">
    <source>
        <dbReference type="Proteomes" id="UP001189429"/>
    </source>
</evidence>
<evidence type="ECO:0000313" key="2">
    <source>
        <dbReference type="EMBL" id="CAK0837547.1"/>
    </source>
</evidence>
<comment type="caution">
    <text evidence="2">The sequence shown here is derived from an EMBL/GenBank/DDBJ whole genome shotgun (WGS) entry which is preliminary data.</text>
</comment>
<dbReference type="EMBL" id="CAUYUJ010014160">
    <property type="protein sequence ID" value="CAK0837547.1"/>
    <property type="molecule type" value="Genomic_DNA"/>
</dbReference>